<name>A0A804L7W6_MUSAM</name>
<dbReference type="InParanoid" id="A0A804L7W6"/>
<sequence length="26" mass="3012">MRHGTEPLRRSSGSYEGNFRLILFMG</sequence>
<accession>A0A804L7W6</accession>
<proteinExistence type="predicted"/>
<keyword evidence="2" id="KW-1185">Reference proteome</keyword>
<dbReference type="Proteomes" id="UP000012960">
    <property type="component" value="Unplaced"/>
</dbReference>
<dbReference type="AlphaFoldDB" id="A0A804L7W6"/>
<dbReference type="EnsemblPlants" id="Ma11_t14640.1">
    <property type="protein sequence ID" value="Ma11_p14640.1"/>
    <property type="gene ID" value="Ma11_g14640"/>
</dbReference>
<protein>
    <submittedName>
        <fullName evidence="1">Uncharacterized protein</fullName>
    </submittedName>
</protein>
<evidence type="ECO:0000313" key="1">
    <source>
        <dbReference type="EnsemblPlants" id="Ma11_p14640.1"/>
    </source>
</evidence>
<organism evidence="1 2">
    <name type="scientific">Musa acuminata subsp. malaccensis</name>
    <name type="common">Wild banana</name>
    <name type="synonym">Musa malaccensis</name>
    <dbReference type="NCBI Taxonomy" id="214687"/>
    <lineage>
        <taxon>Eukaryota</taxon>
        <taxon>Viridiplantae</taxon>
        <taxon>Streptophyta</taxon>
        <taxon>Embryophyta</taxon>
        <taxon>Tracheophyta</taxon>
        <taxon>Spermatophyta</taxon>
        <taxon>Magnoliopsida</taxon>
        <taxon>Liliopsida</taxon>
        <taxon>Zingiberales</taxon>
        <taxon>Musaceae</taxon>
        <taxon>Musa</taxon>
    </lineage>
</organism>
<evidence type="ECO:0000313" key="2">
    <source>
        <dbReference type="Proteomes" id="UP000012960"/>
    </source>
</evidence>
<reference evidence="1" key="1">
    <citation type="submission" date="2021-05" db="UniProtKB">
        <authorList>
            <consortium name="EnsemblPlants"/>
        </authorList>
    </citation>
    <scope>IDENTIFICATION</scope>
    <source>
        <strain evidence="1">subsp. malaccensis</strain>
    </source>
</reference>
<dbReference type="Gramene" id="Ma11_t14640.1">
    <property type="protein sequence ID" value="Ma11_p14640.1"/>
    <property type="gene ID" value="Ma11_g14640"/>
</dbReference>